<dbReference type="PANTHER" id="PTHR37543:SF1">
    <property type="entry name" value="CCCH ZINC FINGER DNA BINDING PROTEIN (AFU_ORTHOLOGUE AFUA_5G12760)"/>
    <property type="match status" value="1"/>
</dbReference>
<feature type="coiled-coil region" evidence="1">
    <location>
        <begin position="28"/>
        <end position="76"/>
    </location>
</feature>
<dbReference type="Pfam" id="PF25540">
    <property type="entry name" value="DUF7923"/>
    <property type="match status" value="1"/>
</dbReference>
<dbReference type="Pfam" id="PF25543">
    <property type="entry name" value="zf-CCCH_tandem"/>
    <property type="match status" value="1"/>
</dbReference>
<dbReference type="PANTHER" id="PTHR37543">
    <property type="entry name" value="CCCH ZINC FINGER DNA BINDING PROTEIN (AFU_ORTHOLOGUE AFUA_5G12760)"/>
    <property type="match status" value="1"/>
</dbReference>
<feature type="region of interest" description="Disordered" evidence="2">
    <location>
        <begin position="270"/>
        <end position="315"/>
    </location>
</feature>
<gene>
    <name evidence="5" type="ORF">GCG54_00014257</name>
</gene>
<protein>
    <recommendedName>
        <fullName evidence="7">C3H1-type domain-containing protein</fullName>
    </recommendedName>
</protein>
<evidence type="ECO:0000313" key="5">
    <source>
        <dbReference type="EMBL" id="KAF3800458.1"/>
    </source>
</evidence>
<organism evidence="5 6">
    <name type="scientific">Colletotrichum gloeosporioides</name>
    <name type="common">Anthracnose fungus</name>
    <name type="synonym">Glomerella cingulata</name>
    <dbReference type="NCBI Taxonomy" id="474922"/>
    <lineage>
        <taxon>Eukaryota</taxon>
        <taxon>Fungi</taxon>
        <taxon>Dikarya</taxon>
        <taxon>Ascomycota</taxon>
        <taxon>Pezizomycotina</taxon>
        <taxon>Sordariomycetes</taxon>
        <taxon>Hypocreomycetidae</taxon>
        <taxon>Glomerellales</taxon>
        <taxon>Glomerellaceae</taxon>
        <taxon>Colletotrichum</taxon>
        <taxon>Colletotrichum gloeosporioides species complex</taxon>
    </lineage>
</organism>
<feature type="compositionally biased region" description="Low complexity" evidence="2">
    <location>
        <begin position="284"/>
        <end position="304"/>
    </location>
</feature>
<keyword evidence="1" id="KW-0175">Coiled coil</keyword>
<dbReference type="InterPro" id="IPR057683">
    <property type="entry name" value="DUF7923"/>
</dbReference>
<evidence type="ECO:0000313" key="6">
    <source>
        <dbReference type="Proteomes" id="UP000613401"/>
    </source>
</evidence>
<evidence type="ECO:0000259" key="4">
    <source>
        <dbReference type="Pfam" id="PF25543"/>
    </source>
</evidence>
<keyword evidence="6" id="KW-1185">Reference proteome</keyword>
<reference evidence="5" key="1">
    <citation type="journal article" date="2020" name="Phytopathology">
        <title>Genome sequence and comparative analysis of Colletotrichum gloeosporioides isolated from Liriodendron leaves.</title>
        <authorList>
            <person name="Fu F.F."/>
            <person name="Hao Z."/>
            <person name="Wang P."/>
            <person name="Lu Y."/>
            <person name="Xue L.J."/>
            <person name="Wei G."/>
            <person name="Tian Y."/>
            <person name="Baishi H."/>
            <person name="Xu H."/>
            <person name="Shi J."/>
            <person name="Cheng T."/>
            <person name="Wang G."/>
            <person name="Yi Y."/>
            <person name="Chen J."/>
        </authorList>
    </citation>
    <scope>NUCLEOTIDE SEQUENCE</scope>
    <source>
        <strain evidence="5">Lc1</strain>
    </source>
</reference>
<dbReference type="EMBL" id="WVTB01000075">
    <property type="protein sequence ID" value="KAF3800458.1"/>
    <property type="molecule type" value="Genomic_DNA"/>
</dbReference>
<sequence length="438" mass="48357">MAAVLDVANLEERWTICKVEDDRKSALIVDLFNHVETLTRKVAEAEQSLEEKNIYIKSVKQSGAEMKLQINQLQSEKDKYSFSSVVIDGDCMPFTDELITQGFEGGKKASGMLRQTILKHLPMLDPGMPHHSQVMIRVYANLKGLAKVYHDTQILKNVEILNDFVRGFNMGSSLCDFVNAGNGKECADEKVKENFELGLNDVHCRRVLLGGSGDNGYARLLERHLADNPKRNKIVLIEGPPFERELADLQVSFQALSLSSVFRAQKLPSVKRRVSSQLTPPTTPSTGYAAAASKASAPSTSATSQMDSPSTTTPAHTMNVVLRNKAGERVDSPLSCMPQDVILMKNQKMCNNFHLLGDCHFLRNFGSCQHKHGPKLDGKDLQALRAVARHSPCLAGLDCDDPSCIHGHRCPRSSCSVSGCKFPLKMHNTDTVVVRRVV</sequence>
<evidence type="ECO:0000259" key="3">
    <source>
        <dbReference type="Pfam" id="PF25540"/>
    </source>
</evidence>
<proteinExistence type="predicted"/>
<dbReference type="AlphaFoldDB" id="A0A8H4CAI4"/>
<feature type="compositionally biased region" description="Polar residues" evidence="2">
    <location>
        <begin position="305"/>
        <end position="315"/>
    </location>
</feature>
<feature type="domain" description="Tandem CCCH zinc finger" evidence="4">
    <location>
        <begin position="383"/>
        <end position="431"/>
    </location>
</feature>
<dbReference type="InterPro" id="IPR057654">
    <property type="entry name" value="Znf-CCCH_tandem"/>
</dbReference>
<evidence type="ECO:0008006" key="7">
    <source>
        <dbReference type="Google" id="ProtNLM"/>
    </source>
</evidence>
<evidence type="ECO:0000256" key="2">
    <source>
        <dbReference type="SAM" id="MobiDB-lite"/>
    </source>
</evidence>
<dbReference type="Proteomes" id="UP000613401">
    <property type="component" value="Unassembled WGS sequence"/>
</dbReference>
<reference evidence="5" key="2">
    <citation type="submission" date="2020-03" db="EMBL/GenBank/DDBJ databases">
        <authorList>
            <person name="Fu F.-F."/>
            <person name="Chen J."/>
        </authorList>
    </citation>
    <scope>NUCLEOTIDE SEQUENCE</scope>
    <source>
        <strain evidence="5">Lc1</strain>
    </source>
</reference>
<evidence type="ECO:0000256" key="1">
    <source>
        <dbReference type="SAM" id="Coils"/>
    </source>
</evidence>
<feature type="domain" description="DUF7923" evidence="3">
    <location>
        <begin position="78"/>
        <end position="262"/>
    </location>
</feature>
<accession>A0A8H4CAI4</accession>
<dbReference type="GeneID" id="69021371"/>
<dbReference type="RefSeq" id="XP_045259617.1">
    <property type="nucleotide sequence ID" value="XM_045414096.1"/>
</dbReference>
<name>A0A8H4CAI4_COLGL</name>
<comment type="caution">
    <text evidence="5">The sequence shown here is derived from an EMBL/GenBank/DDBJ whole genome shotgun (WGS) entry which is preliminary data.</text>
</comment>